<sequence>MWGNFVENLGLKEGFAEFKEQFNKDAKTTIANTQFAKERGIDLAKLDQWEQHLQEQAINKTAELHERTIGRAVDTLAQDDTIAQLLELKSEAREAAEEAVPSFGMALAAPQEERGDGSGGALEEAELAGAHLSPAEQREPETSPQVSPAPERATAALAAGRAAVARAPERIRQAELLELKSSRDEAFAHIAELEGRLAELSGLSDDALGQADEAKLQALLLRRAVEEKDSAMVQAMEVQRKLEEQLGLSQKKLEDLEASFVERLKREVSQKEQELLDEVAYLRKAGEAKERRVQDLQAEKTAMERRLLVKASAGVSDAGDLMLEAHTAIARAFGDMSMQHPCLRLLDEPILKLMALLFQQPLFRRMFFGATAMLWVYALTLSLTGSSEAVHV</sequence>
<comment type="caution">
    <text evidence="3">The sequence shown here is derived from an EMBL/GenBank/DDBJ whole genome shotgun (WGS) entry which is preliminary data.</text>
</comment>
<evidence type="ECO:0000256" key="2">
    <source>
        <dbReference type="SAM" id="MobiDB-lite"/>
    </source>
</evidence>
<feature type="coiled-coil region" evidence="1">
    <location>
        <begin position="221"/>
        <end position="259"/>
    </location>
</feature>
<evidence type="ECO:0000313" key="4">
    <source>
        <dbReference type="Proteomes" id="UP001178507"/>
    </source>
</evidence>
<dbReference type="Proteomes" id="UP001178507">
    <property type="component" value="Unassembled WGS sequence"/>
</dbReference>
<feature type="region of interest" description="Disordered" evidence="2">
    <location>
        <begin position="131"/>
        <end position="160"/>
    </location>
</feature>
<evidence type="ECO:0000256" key="1">
    <source>
        <dbReference type="SAM" id="Coils"/>
    </source>
</evidence>
<gene>
    <name evidence="3" type="ORF">EVOR1521_LOCUS4030</name>
</gene>
<keyword evidence="1" id="KW-0175">Coiled coil</keyword>
<dbReference type="EMBL" id="CAUJNA010000255">
    <property type="protein sequence ID" value="CAJ1374487.1"/>
    <property type="molecule type" value="Genomic_DNA"/>
</dbReference>
<organism evidence="3 4">
    <name type="scientific">Effrenium voratum</name>
    <dbReference type="NCBI Taxonomy" id="2562239"/>
    <lineage>
        <taxon>Eukaryota</taxon>
        <taxon>Sar</taxon>
        <taxon>Alveolata</taxon>
        <taxon>Dinophyceae</taxon>
        <taxon>Suessiales</taxon>
        <taxon>Symbiodiniaceae</taxon>
        <taxon>Effrenium</taxon>
    </lineage>
</organism>
<reference evidence="3" key="1">
    <citation type="submission" date="2023-08" db="EMBL/GenBank/DDBJ databases">
        <authorList>
            <person name="Chen Y."/>
            <person name="Shah S."/>
            <person name="Dougan E. K."/>
            <person name="Thang M."/>
            <person name="Chan C."/>
        </authorList>
    </citation>
    <scope>NUCLEOTIDE SEQUENCE</scope>
</reference>
<feature type="compositionally biased region" description="Low complexity" evidence="2">
    <location>
        <begin position="148"/>
        <end position="160"/>
    </location>
</feature>
<protein>
    <submittedName>
        <fullName evidence="3">Uncharacterized protein</fullName>
    </submittedName>
</protein>
<evidence type="ECO:0000313" key="3">
    <source>
        <dbReference type="EMBL" id="CAJ1374487.1"/>
    </source>
</evidence>
<keyword evidence="4" id="KW-1185">Reference proteome</keyword>
<name>A0AA36HSJ3_9DINO</name>
<proteinExistence type="predicted"/>
<accession>A0AA36HSJ3</accession>
<dbReference type="AlphaFoldDB" id="A0AA36HSJ3"/>